<keyword evidence="6" id="KW-0699">rRNA-binding</keyword>
<sequence>MNYESTFIISPEVPAEKVEELTAKAVKIIEDSKGTFKTAQQFGKKRFAYPINKLREGSYVYTEFSGSGETINALENFFKFNDLIVRFLTVKVEKKKVVEKKTAKTEPQAVAPQEAKTTNDGGKIK</sequence>
<evidence type="ECO:0000256" key="1">
    <source>
        <dbReference type="ARBA" id="ARBA00009512"/>
    </source>
</evidence>
<dbReference type="AlphaFoldDB" id="A0A1E5IGQ1"/>
<dbReference type="GO" id="GO:0005840">
    <property type="term" value="C:ribosome"/>
    <property type="evidence" value="ECO:0007669"/>
    <property type="project" value="UniProtKB-KW"/>
</dbReference>
<dbReference type="GO" id="GO:0070181">
    <property type="term" value="F:small ribosomal subunit rRNA binding"/>
    <property type="evidence" value="ECO:0007669"/>
    <property type="project" value="TreeGrafter"/>
</dbReference>
<gene>
    <name evidence="6" type="primary">rpsF</name>
    <name evidence="8" type="ORF">ATZ36_08435</name>
</gene>
<comment type="caution">
    <text evidence="8">The sequence shown here is derived from an EMBL/GenBank/DDBJ whole genome shotgun (WGS) entry which is preliminary data.</text>
</comment>
<keyword evidence="3 6" id="KW-0687">Ribonucleoprotein</keyword>
<dbReference type="CDD" id="cd00473">
    <property type="entry name" value="bS6"/>
    <property type="match status" value="1"/>
</dbReference>
<dbReference type="Proteomes" id="UP000095237">
    <property type="component" value="Unassembled WGS sequence"/>
</dbReference>
<evidence type="ECO:0000256" key="5">
    <source>
        <dbReference type="ARBA" id="ARBA00035294"/>
    </source>
</evidence>
<reference evidence="8 9" key="1">
    <citation type="submission" date="2015-11" db="EMBL/GenBank/DDBJ databases">
        <title>Evidence for parallel genomic evolution in an endosymbiosis of termite gut flagellates.</title>
        <authorList>
            <person name="Zheng H."/>
        </authorList>
    </citation>
    <scope>NUCLEOTIDE SEQUENCE [LARGE SCALE GENOMIC DNA]</scope>
    <source>
        <strain evidence="8 9">CET450</strain>
    </source>
</reference>
<dbReference type="InterPro" id="IPR035980">
    <property type="entry name" value="Ribosomal_bS6_sf"/>
</dbReference>
<proteinExistence type="inferred from homology"/>
<dbReference type="InterPro" id="IPR000529">
    <property type="entry name" value="Ribosomal_bS6"/>
</dbReference>
<evidence type="ECO:0000256" key="6">
    <source>
        <dbReference type="HAMAP-Rule" id="MF_00360"/>
    </source>
</evidence>
<evidence type="ECO:0000313" key="8">
    <source>
        <dbReference type="EMBL" id="OEG69621.1"/>
    </source>
</evidence>
<dbReference type="PANTHER" id="PTHR21011:SF1">
    <property type="entry name" value="SMALL RIBOSOMAL SUBUNIT PROTEIN BS6M"/>
    <property type="match status" value="1"/>
</dbReference>
<dbReference type="InterPro" id="IPR014717">
    <property type="entry name" value="Transl_elong_EF1B/ribsomal_bS6"/>
</dbReference>
<protein>
    <recommendedName>
        <fullName evidence="5 6">Small ribosomal subunit protein bS6</fullName>
    </recommendedName>
</protein>
<dbReference type="Gene3D" id="3.30.70.60">
    <property type="match status" value="1"/>
</dbReference>
<comment type="similarity">
    <text evidence="1 6">Belongs to the bacterial ribosomal protein bS6 family.</text>
</comment>
<feature type="compositionally biased region" description="Polar residues" evidence="7">
    <location>
        <begin position="115"/>
        <end position="125"/>
    </location>
</feature>
<evidence type="ECO:0000313" key="9">
    <source>
        <dbReference type="Proteomes" id="UP000095237"/>
    </source>
</evidence>
<evidence type="ECO:0000256" key="7">
    <source>
        <dbReference type="SAM" id="MobiDB-lite"/>
    </source>
</evidence>
<dbReference type="NCBIfam" id="TIGR00166">
    <property type="entry name" value="S6"/>
    <property type="match status" value="1"/>
</dbReference>
<evidence type="ECO:0000256" key="3">
    <source>
        <dbReference type="ARBA" id="ARBA00023274"/>
    </source>
</evidence>
<organism evidence="8 9">
    <name type="scientific">Endomicrobium trichonymphae</name>
    <dbReference type="NCBI Taxonomy" id="1408204"/>
    <lineage>
        <taxon>Bacteria</taxon>
        <taxon>Pseudomonadati</taxon>
        <taxon>Elusimicrobiota</taxon>
        <taxon>Endomicrobiia</taxon>
        <taxon>Endomicrobiales</taxon>
        <taxon>Endomicrobiaceae</taxon>
        <taxon>Candidatus Endomicrobiellum</taxon>
    </lineage>
</organism>
<accession>A0A1E5IGQ1</accession>
<keyword evidence="2 6" id="KW-0689">Ribosomal protein</keyword>
<dbReference type="InterPro" id="IPR020814">
    <property type="entry name" value="Ribosomal_S6_plastid/chlpt"/>
</dbReference>
<dbReference type="PANTHER" id="PTHR21011">
    <property type="entry name" value="MITOCHONDRIAL 28S RIBOSOMAL PROTEIN S6"/>
    <property type="match status" value="1"/>
</dbReference>
<dbReference type="GO" id="GO:0005737">
    <property type="term" value="C:cytoplasm"/>
    <property type="evidence" value="ECO:0007669"/>
    <property type="project" value="UniProtKB-ARBA"/>
</dbReference>
<name>A0A1E5IGQ1_ENDTX</name>
<dbReference type="EMBL" id="LNVX01000627">
    <property type="protein sequence ID" value="OEG69621.1"/>
    <property type="molecule type" value="Genomic_DNA"/>
</dbReference>
<dbReference type="Pfam" id="PF01250">
    <property type="entry name" value="Ribosomal_S6"/>
    <property type="match status" value="1"/>
</dbReference>
<dbReference type="HAMAP" id="MF_00360">
    <property type="entry name" value="Ribosomal_bS6"/>
    <property type="match status" value="1"/>
</dbReference>
<dbReference type="SUPFAM" id="SSF54995">
    <property type="entry name" value="Ribosomal protein S6"/>
    <property type="match status" value="1"/>
</dbReference>
<dbReference type="GO" id="GO:0006412">
    <property type="term" value="P:translation"/>
    <property type="evidence" value="ECO:0007669"/>
    <property type="project" value="UniProtKB-UniRule"/>
</dbReference>
<evidence type="ECO:0000256" key="2">
    <source>
        <dbReference type="ARBA" id="ARBA00022980"/>
    </source>
</evidence>
<keyword evidence="6" id="KW-0694">RNA-binding</keyword>
<keyword evidence="9" id="KW-1185">Reference proteome</keyword>
<comment type="function">
    <text evidence="4 6">Binds together with bS18 to 16S ribosomal RNA.</text>
</comment>
<evidence type="ECO:0000256" key="4">
    <source>
        <dbReference type="ARBA" id="ARBA00035104"/>
    </source>
</evidence>
<feature type="region of interest" description="Disordered" evidence="7">
    <location>
        <begin position="100"/>
        <end position="125"/>
    </location>
</feature>
<dbReference type="GO" id="GO:1990904">
    <property type="term" value="C:ribonucleoprotein complex"/>
    <property type="evidence" value="ECO:0007669"/>
    <property type="project" value="UniProtKB-KW"/>
</dbReference>
<dbReference type="GO" id="GO:0003735">
    <property type="term" value="F:structural constituent of ribosome"/>
    <property type="evidence" value="ECO:0007669"/>
    <property type="project" value="InterPro"/>
</dbReference>